<name>A0A315W0N1_GAMAF</name>
<sequence length="224" mass="25347">MQLLHCFSKEQAASDLGVKLGEVLSFSECPSYRKSVEDLVKANPSNLHPVLKATLVCEQQLRDYICGQAKGLAEDQKRRCLDTLSALRDCCYQCFTFPLHGKIKVFLSPLWTSTWMDGSLPVIDQLLSFLKQHLADLSDLKPASKQPLVCDLHQDLAAQYLKKTMKTRVKSRQQQVAGSERMVEDAKKMDGFFREEVLLEPQGLLTHQAGLQQLIYLSHHLHPP</sequence>
<dbReference type="AlphaFoldDB" id="A0A315W0N1"/>
<keyword evidence="3" id="KW-1185">Reference proteome</keyword>
<dbReference type="EMBL" id="NHOQ01000862">
    <property type="protein sequence ID" value="PWA28307.1"/>
    <property type="molecule type" value="Genomic_DNA"/>
</dbReference>
<dbReference type="InterPro" id="IPR010326">
    <property type="entry name" value="EXOC3/Sec6"/>
</dbReference>
<dbReference type="Gene3D" id="1.10.357.70">
    <property type="entry name" value="Exocyst complex component Sec6, C-terminal domain"/>
    <property type="match status" value="1"/>
</dbReference>
<protein>
    <submittedName>
        <fullName evidence="2">Uncharacterized protein</fullName>
    </submittedName>
</protein>
<evidence type="ECO:0000313" key="3">
    <source>
        <dbReference type="Proteomes" id="UP000250572"/>
    </source>
</evidence>
<dbReference type="Proteomes" id="UP000250572">
    <property type="component" value="Unassembled WGS sequence"/>
</dbReference>
<gene>
    <name evidence="2" type="ORF">CCH79_00019019</name>
</gene>
<reference evidence="2 3" key="1">
    <citation type="journal article" date="2018" name="G3 (Bethesda)">
        <title>A High-Quality Reference Genome for the Invasive Mosquitofish Gambusia affinis Using a Chicago Library.</title>
        <authorList>
            <person name="Hoffberg S.L."/>
            <person name="Troendle N.J."/>
            <person name="Glenn T.C."/>
            <person name="Mahmud O."/>
            <person name="Louha S."/>
            <person name="Chalopin D."/>
            <person name="Bennetzen J.L."/>
            <person name="Mauricio R."/>
        </authorList>
    </citation>
    <scope>NUCLEOTIDE SEQUENCE [LARGE SCALE GENOMIC DNA]</scope>
    <source>
        <strain evidence="2">NE01/NJP1002.9</strain>
        <tissue evidence="2">Muscle</tissue>
    </source>
</reference>
<dbReference type="GO" id="GO:0000149">
    <property type="term" value="F:SNARE binding"/>
    <property type="evidence" value="ECO:0007669"/>
    <property type="project" value="TreeGrafter"/>
</dbReference>
<evidence type="ECO:0000256" key="1">
    <source>
        <dbReference type="ARBA" id="ARBA00009447"/>
    </source>
</evidence>
<comment type="caution">
    <text evidence="2">The sequence shown here is derived from an EMBL/GenBank/DDBJ whole genome shotgun (WGS) entry which is preliminary data.</text>
</comment>
<dbReference type="GO" id="GO:0006887">
    <property type="term" value="P:exocytosis"/>
    <property type="evidence" value="ECO:0007669"/>
    <property type="project" value="InterPro"/>
</dbReference>
<dbReference type="PANTHER" id="PTHR21292:SF4">
    <property type="entry name" value="TUMOR NECROSIS FACTOR ALPHA-INDUCED PROTEIN 2"/>
    <property type="match status" value="1"/>
</dbReference>
<proteinExistence type="inferred from homology"/>
<dbReference type="GO" id="GO:0051601">
    <property type="term" value="P:exocyst localization"/>
    <property type="evidence" value="ECO:0007669"/>
    <property type="project" value="TreeGrafter"/>
</dbReference>
<dbReference type="Pfam" id="PF06046">
    <property type="entry name" value="Sec6"/>
    <property type="match status" value="1"/>
</dbReference>
<dbReference type="GO" id="GO:0000145">
    <property type="term" value="C:exocyst"/>
    <property type="evidence" value="ECO:0007669"/>
    <property type="project" value="InterPro"/>
</dbReference>
<evidence type="ECO:0000313" key="2">
    <source>
        <dbReference type="EMBL" id="PWA28307.1"/>
    </source>
</evidence>
<accession>A0A315W0N1</accession>
<dbReference type="InterPro" id="IPR042532">
    <property type="entry name" value="EXOC3/Sec6_C"/>
</dbReference>
<dbReference type="PANTHER" id="PTHR21292">
    <property type="entry name" value="EXOCYST COMPLEX COMPONENT SEC6-RELATED"/>
    <property type="match status" value="1"/>
</dbReference>
<organism evidence="2 3">
    <name type="scientific">Gambusia affinis</name>
    <name type="common">Western mosquitofish</name>
    <name type="synonym">Heterandria affinis</name>
    <dbReference type="NCBI Taxonomy" id="33528"/>
    <lineage>
        <taxon>Eukaryota</taxon>
        <taxon>Metazoa</taxon>
        <taxon>Chordata</taxon>
        <taxon>Craniata</taxon>
        <taxon>Vertebrata</taxon>
        <taxon>Euteleostomi</taxon>
        <taxon>Actinopterygii</taxon>
        <taxon>Neopterygii</taxon>
        <taxon>Teleostei</taxon>
        <taxon>Neoteleostei</taxon>
        <taxon>Acanthomorphata</taxon>
        <taxon>Ovalentaria</taxon>
        <taxon>Atherinomorphae</taxon>
        <taxon>Cyprinodontiformes</taxon>
        <taxon>Poeciliidae</taxon>
        <taxon>Poeciliinae</taxon>
        <taxon>Gambusia</taxon>
    </lineage>
</organism>
<comment type="similarity">
    <text evidence="1">Belongs to the SEC6 family.</text>
</comment>